<keyword evidence="10" id="KW-1185">Reference proteome</keyword>
<evidence type="ECO:0000256" key="4">
    <source>
        <dbReference type="ARBA" id="ARBA00022792"/>
    </source>
</evidence>
<evidence type="ECO:0000313" key="10">
    <source>
        <dbReference type="Proteomes" id="UP000466442"/>
    </source>
</evidence>
<dbReference type="Proteomes" id="UP000466442">
    <property type="component" value="Linkage Group LG12"/>
</dbReference>
<name>A0A6A4IXH9_APOLU</name>
<evidence type="ECO:0000256" key="7">
    <source>
        <dbReference type="ARBA" id="ARBA00023136"/>
    </source>
</evidence>
<dbReference type="EMBL" id="WIXP02000012">
    <property type="protein sequence ID" value="KAF6201844.1"/>
    <property type="molecule type" value="Genomic_DNA"/>
</dbReference>
<gene>
    <name evidence="9" type="ORF">GE061_004239</name>
</gene>
<evidence type="ECO:0000256" key="8">
    <source>
        <dbReference type="RuleBase" id="RU363011"/>
    </source>
</evidence>
<dbReference type="OrthoDB" id="1916310at2759"/>
<sequence>MVDHAKRVDRCLLHALKSIGVGLAVGLAASTLIFKRKRWAFILATGYGVGSAIAGCDFELFHKQYLDPCEEAKKKKDEKEAKKMAKEVKKGDDKPKNLENKKGKEPVELSKKEQTPPAKDLNKKDAKAGKPEAGKDDKKAKTKE</sequence>
<evidence type="ECO:0000256" key="3">
    <source>
        <dbReference type="ARBA" id="ARBA00022692"/>
    </source>
</evidence>
<evidence type="ECO:0000313" key="9">
    <source>
        <dbReference type="EMBL" id="KAF6201844.1"/>
    </source>
</evidence>
<keyword evidence="6 8" id="KW-0496">Mitochondrion</keyword>
<evidence type="ECO:0000256" key="2">
    <source>
        <dbReference type="ARBA" id="ARBA00006792"/>
    </source>
</evidence>
<comment type="function">
    <text evidence="1 8">Component of the MICOS complex, a large protein complex of the mitochondrial inner membrane that plays crucial roles in the maintenance of crista junctions, inner membrane architecture, and formation of contact sites to the outer membrane.</text>
</comment>
<evidence type="ECO:0000256" key="5">
    <source>
        <dbReference type="ARBA" id="ARBA00022989"/>
    </source>
</evidence>
<dbReference type="GO" id="GO:0061617">
    <property type="term" value="C:MICOS complex"/>
    <property type="evidence" value="ECO:0007669"/>
    <property type="project" value="UniProtKB-UniRule"/>
</dbReference>
<keyword evidence="4 8" id="KW-0999">Mitochondrion inner membrane</keyword>
<accession>A0A6A4IXH9</accession>
<comment type="similarity">
    <text evidence="2 8">Belongs to the MICOS complex subunit Mic10 family.</text>
</comment>
<protein>
    <recommendedName>
        <fullName evidence="8">MICOS complex subunit MIC10</fullName>
    </recommendedName>
</protein>
<comment type="caution">
    <text evidence="9">The sequence shown here is derived from an EMBL/GenBank/DDBJ whole genome shotgun (WGS) entry which is preliminary data.</text>
</comment>
<dbReference type="Pfam" id="PF04418">
    <property type="entry name" value="DUF543"/>
    <property type="match status" value="1"/>
</dbReference>
<comment type="subcellular location">
    <subcellularLocation>
        <location evidence="8">Mitochondrion inner membrane</location>
        <topology evidence="8">Single-pass membrane protein</topology>
    </subcellularLocation>
</comment>
<reference evidence="9" key="1">
    <citation type="journal article" date="2021" name="Mol. Ecol. Resour.">
        <title>Apolygus lucorum genome provides insights into omnivorousness and mesophyll feeding.</title>
        <authorList>
            <person name="Liu Y."/>
            <person name="Liu H."/>
            <person name="Wang H."/>
            <person name="Huang T."/>
            <person name="Liu B."/>
            <person name="Yang B."/>
            <person name="Yin L."/>
            <person name="Li B."/>
            <person name="Zhang Y."/>
            <person name="Zhang S."/>
            <person name="Jiang F."/>
            <person name="Zhang X."/>
            <person name="Ren Y."/>
            <person name="Wang B."/>
            <person name="Wang S."/>
            <person name="Lu Y."/>
            <person name="Wu K."/>
            <person name="Fan W."/>
            <person name="Wang G."/>
        </authorList>
    </citation>
    <scope>NUCLEOTIDE SEQUENCE</scope>
    <source>
        <strain evidence="9">12Hb</strain>
    </source>
</reference>
<keyword evidence="3 8" id="KW-0812">Transmembrane</keyword>
<dbReference type="AlphaFoldDB" id="A0A6A4IXH9"/>
<dbReference type="InterPro" id="IPR007512">
    <property type="entry name" value="Mic10"/>
</dbReference>
<comment type="subunit">
    <text evidence="8">Component of the mitochondrial contact site and cristae organizing system (MICOS) complex.</text>
</comment>
<evidence type="ECO:0000256" key="1">
    <source>
        <dbReference type="ARBA" id="ARBA00002689"/>
    </source>
</evidence>
<keyword evidence="7 8" id="KW-0472">Membrane</keyword>
<organism evidence="9 10">
    <name type="scientific">Apolygus lucorum</name>
    <name type="common">Small green plant bug</name>
    <name type="synonym">Lygocoris lucorum</name>
    <dbReference type="NCBI Taxonomy" id="248454"/>
    <lineage>
        <taxon>Eukaryota</taxon>
        <taxon>Metazoa</taxon>
        <taxon>Ecdysozoa</taxon>
        <taxon>Arthropoda</taxon>
        <taxon>Hexapoda</taxon>
        <taxon>Insecta</taxon>
        <taxon>Pterygota</taxon>
        <taxon>Neoptera</taxon>
        <taxon>Paraneoptera</taxon>
        <taxon>Hemiptera</taxon>
        <taxon>Heteroptera</taxon>
        <taxon>Panheteroptera</taxon>
        <taxon>Cimicomorpha</taxon>
        <taxon>Miridae</taxon>
        <taxon>Mirini</taxon>
        <taxon>Apolygus</taxon>
    </lineage>
</organism>
<keyword evidence="5 8" id="KW-1133">Transmembrane helix</keyword>
<proteinExistence type="inferred from homology"/>
<evidence type="ECO:0000256" key="6">
    <source>
        <dbReference type="ARBA" id="ARBA00023128"/>
    </source>
</evidence>
<feature type="transmembrane region" description="Helical" evidence="8">
    <location>
        <begin position="12"/>
        <end position="34"/>
    </location>
</feature>